<protein>
    <submittedName>
        <fullName evidence="2">Secreted protein</fullName>
    </submittedName>
</protein>
<dbReference type="Bgee" id="WBGene00017905">
    <property type="expression patterns" value="Expressed in larva and 3 other cell types or tissues"/>
</dbReference>
<evidence type="ECO:0000256" key="1">
    <source>
        <dbReference type="SAM" id="MobiDB-lite"/>
    </source>
</evidence>
<dbReference type="InParanoid" id="Q8MNS9"/>
<evidence type="ECO:0000313" key="2">
    <source>
        <dbReference type="EMBL" id="CCD70169.1"/>
    </source>
</evidence>
<evidence type="ECO:0000313" key="3">
    <source>
        <dbReference type="Proteomes" id="UP000001940"/>
    </source>
</evidence>
<dbReference type="WormBase" id="F28F5.6">
    <property type="protein sequence ID" value="CE30772"/>
    <property type="gene ID" value="WBGene00017905"/>
</dbReference>
<dbReference type="eggNOG" id="ENOG502THP1">
    <property type="taxonomic scope" value="Eukaryota"/>
</dbReference>
<feature type="region of interest" description="Disordered" evidence="1">
    <location>
        <begin position="17"/>
        <end position="109"/>
    </location>
</feature>
<feature type="compositionally biased region" description="Polar residues" evidence="1">
    <location>
        <begin position="78"/>
        <end position="90"/>
    </location>
</feature>
<dbReference type="EMBL" id="BX284603">
    <property type="protein sequence ID" value="CCD70169.1"/>
    <property type="molecule type" value="Genomic_DNA"/>
</dbReference>
<name>Q8MNS9_CAEEL</name>
<evidence type="ECO:0000313" key="4">
    <source>
        <dbReference type="WormBase" id="F28F5.6"/>
    </source>
</evidence>
<dbReference type="KEGG" id="cel:CELE_F28F5.6"/>
<keyword evidence="3" id="KW-1185">Reference proteome</keyword>
<feature type="compositionally biased region" description="Polar residues" evidence="1">
    <location>
        <begin position="35"/>
        <end position="45"/>
    </location>
</feature>
<dbReference type="OMA" id="WFTSMER"/>
<dbReference type="UCSC" id="F28F5.6">
    <property type="organism name" value="c. elegans"/>
</dbReference>
<sequence>MSTLIALFRRLLFRRRGTTEKASDESVKSQKPRTKSLNIPATNGSLREKTRIQVKRGSQVVIRNRSQSVTVERKHVSRGTSDKQNSPSSRRQSHYTIHKGGNNLPTSLAPTLTSSYRMRSSSATKPTIIYIH</sequence>
<dbReference type="AlphaFoldDB" id="Q8MNS9"/>
<gene>
    <name evidence="2" type="ORF">CELE_F28F5.6</name>
    <name evidence="2 4" type="ORF">F28F5.6</name>
</gene>
<dbReference type="AGR" id="WB:WBGene00017905"/>
<dbReference type="RefSeq" id="NP_741202.1">
    <property type="nucleotide sequence ID" value="NM_171174.3"/>
</dbReference>
<dbReference type="GeneID" id="259515"/>
<feature type="compositionally biased region" description="Basic and acidic residues" evidence="1">
    <location>
        <begin position="17"/>
        <end position="28"/>
    </location>
</feature>
<reference evidence="2 3" key="1">
    <citation type="journal article" date="1998" name="Science">
        <title>Genome sequence of the nematode C. elegans: a platform for investigating biology.</title>
        <authorList>
            <consortium name="The C. elegans sequencing consortium"/>
            <person name="Sulson J.E."/>
            <person name="Waterston R."/>
        </authorList>
    </citation>
    <scope>NUCLEOTIDE SEQUENCE [LARGE SCALE GENOMIC DNA]</scope>
    <source>
        <strain evidence="2 3">Bristol N2</strain>
    </source>
</reference>
<dbReference type="Proteomes" id="UP000001940">
    <property type="component" value="Chromosome III"/>
</dbReference>
<dbReference type="PaxDb" id="6239-F28F5.6"/>
<organism evidence="2 3">
    <name type="scientific">Caenorhabditis elegans</name>
    <dbReference type="NCBI Taxonomy" id="6239"/>
    <lineage>
        <taxon>Eukaryota</taxon>
        <taxon>Metazoa</taxon>
        <taxon>Ecdysozoa</taxon>
        <taxon>Nematoda</taxon>
        <taxon>Chromadorea</taxon>
        <taxon>Rhabditida</taxon>
        <taxon>Rhabditina</taxon>
        <taxon>Rhabditomorpha</taxon>
        <taxon>Rhabditoidea</taxon>
        <taxon>Rhabditidae</taxon>
        <taxon>Peloderinae</taxon>
        <taxon>Caenorhabditis</taxon>
    </lineage>
</organism>
<proteinExistence type="predicted"/>
<dbReference type="HOGENOM" id="CLU_1918934_0_0_1"/>
<dbReference type="FunCoup" id="Q8MNS9">
    <property type="interactions" value="504"/>
</dbReference>
<accession>Q8MNS9</accession>
<dbReference type="OrthoDB" id="5837806at2759"/>
<dbReference type="CTD" id="259515"/>